<keyword evidence="2 5" id="KW-0349">Heme</keyword>
<reference evidence="7" key="2">
    <citation type="submission" date="2020-11" db="EMBL/GenBank/DDBJ databases">
        <authorList>
            <person name="McCartney M.A."/>
            <person name="Auch B."/>
            <person name="Kono T."/>
            <person name="Mallez S."/>
            <person name="Becker A."/>
            <person name="Gohl D.M."/>
            <person name="Silverstein K.A.T."/>
            <person name="Koren S."/>
            <person name="Bechman K.B."/>
            <person name="Herman A."/>
            <person name="Abrahante J.E."/>
            <person name="Garbe J."/>
        </authorList>
    </citation>
    <scope>NUCLEOTIDE SEQUENCE</scope>
    <source>
        <strain evidence="7">Duluth1</strain>
        <tissue evidence="7">Whole animal</tissue>
    </source>
</reference>
<evidence type="ECO:0000256" key="2">
    <source>
        <dbReference type="ARBA" id="ARBA00022617"/>
    </source>
</evidence>
<gene>
    <name evidence="7" type="ORF">DPMN_018036</name>
</gene>
<comment type="caution">
    <text evidence="7">The sequence shown here is derived from an EMBL/GenBank/DDBJ whole genome shotgun (WGS) entry which is preliminary data.</text>
</comment>
<evidence type="ECO:0000313" key="7">
    <source>
        <dbReference type="EMBL" id="KAH3893884.1"/>
    </source>
</evidence>
<evidence type="ECO:0000313" key="8">
    <source>
        <dbReference type="Proteomes" id="UP000828390"/>
    </source>
</evidence>
<feature type="domain" description="Globin" evidence="6">
    <location>
        <begin position="4"/>
        <end position="73"/>
    </location>
</feature>
<dbReference type="GO" id="GO:0046872">
    <property type="term" value="F:metal ion binding"/>
    <property type="evidence" value="ECO:0007669"/>
    <property type="project" value="UniProtKB-KW"/>
</dbReference>
<dbReference type="InterPro" id="IPR044399">
    <property type="entry name" value="Mb-like_M"/>
</dbReference>
<dbReference type="Gene3D" id="1.10.490.10">
    <property type="entry name" value="Globins"/>
    <property type="match status" value="1"/>
</dbReference>
<keyword evidence="5" id="KW-0561">Oxygen transport</keyword>
<sequence length="89" mass="10671">MDFDTIRSSPKLRAHMLNFKHGITSFVDNLDDVECLTVLIHKMTENHFRRQITVNEFQVRPDTFLYFIHRTLTKQYVFFDNSLYTSHST</sequence>
<organism evidence="7 8">
    <name type="scientific">Dreissena polymorpha</name>
    <name type="common">Zebra mussel</name>
    <name type="synonym">Mytilus polymorpha</name>
    <dbReference type="NCBI Taxonomy" id="45954"/>
    <lineage>
        <taxon>Eukaryota</taxon>
        <taxon>Metazoa</taxon>
        <taxon>Spiralia</taxon>
        <taxon>Lophotrochozoa</taxon>
        <taxon>Mollusca</taxon>
        <taxon>Bivalvia</taxon>
        <taxon>Autobranchia</taxon>
        <taxon>Heteroconchia</taxon>
        <taxon>Euheterodonta</taxon>
        <taxon>Imparidentia</taxon>
        <taxon>Neoheterodontei</taxon>
        <taxon>Myida</taxon>
        <taxon>Dreissenoidea</taxon>
        <taxon>Dreissenidae</taxon>
        <taxon>Dreissena</taxon>
    </lineage>
</organism>
<dbReference type="Proteomes" id="UP000828390">
    <property type="component" value="Unassembled WGS sequence"/>
</dbReference>
<dbReference type="InterPro" id="IPR000971">
    <property type="entry name" value="Globin"/>
</dbReference>
<dbReference type="InterPro" id="IPR009050">
    <property type="entry name" value="Globin-like_sf"/>
</dbReference>
<dbReference type="CDD" id="cd01040">
    <property type="entry name" value="Mb-like"/>
    <property type="match status" value="1"/>
</dbReference>
<dbReference type="GO" id="GO:0020037">
    <property type="term" value="F:heme binding"/>
    <property type="evidence" value="ECO:0007669"/>
    <property type="project" value="InterPro"/>
</dbReference>
<protein>
    <recommendedName>
        <fullName evidence="6">Globin domain-containing protein</fullName>
    </recommendedName>
</protein>
<dbReference type="GO" id="GO:0019825">
    <property type="term" value="F:oxygen binding"/>
    <property type="evidence" value="ECO:0007669"/>
    <property type="project" value="InterPro"/>
</dbReference>
<keyword evidence="3" id="KW-0479">Metal-binding</keyword>
<accession>A0A9D4NI09</accession>
<evidence type="ECO:0000259" key="6">
    <source>
        <dbReference type="Pfam" id="PF00042"/>
    </source>
</evidence>
<dbReference type="GO" id="GO:0005344">
    <property type="term" value="F:oxygen carrier activity"/>
    <property type="evidence" value="ECO:0007669"/>
    <property type="project" value="UniProtKB-KW"/>
</dbReference>
<comment type="similarity">
    <text evidence="5">Belongs to the globin family.</text>
</comment>
<keyword evidence="4" id="KW-0408">Iron</keyword>
<dbReference type="SUPFAM" id="SSF46458">
    <property type="entry name" value="Globin-like"/>
    <property type="match status" value="1"/>
</dbReference>
<keyword evidence="8" id="KW-1185">Reference proteome</keyword>
<evidence type="ECO:0000256" key="4">
    <source>
        <dbReference type="ARBA" id="ARBA00023004"/>
    </source>
</evidence>
<proteinExistence type="inferred from homology"/>
<keyword evidence="1 5" id="KW-0813">Transport</keyword>
<dbReference type="Pfam" id="PF00042">
    <property type="entry name" value="Globin"/>
    <property type="match status" value="1"/>
</dbReference>
<name>A0A9D4NI09_DREPO</name>
<dbReference type="InterPro" id="IPR012292">
    <property type="entry name" value="Globin/Proto"/>
</dbReference>
<evidence type="ECO:0000256" key="5">
    <source>
        <dbReference type="RuleBase" id="RU000356"/>
    </source>
</evidence>
<dbReference type="EMBL" id="JAIWYP010000001">
    <property type="protein sequence ID" value="KAH3893884.1"/>
    <property type="molecule type" value="Genomic_DNA"/>
</dbReference>
<dbReference type="AlphaFoldDB" id="A0A9D4NI09"/>
<evidence type="ECO:0000256" key="1">
    <source>
        <dbReference type="ARBA" id="ARBA00022448"/>
    </source>
</evidence>
<reference evidence="7" key="1">
    <citation type="journal article" date="2019" name="bioRxiv">
        <title>The Genome of the Zebra Mussel, Dreissena polymorpha: A Resource for Invasive Species Research.</title>
        <authorList>
            <person name="McCartney M.A."/>
            <person name="Auch B."/>
            <person name="Kono T."/>
            <person name="Mallez S."/>
            <person name="Zhang Y."/>
            <person name="Obille A."/>
            <person name="Becker A."/>
            <person name="Abrahante J.E."/>
            <person name="Garbe J."/>
            <person name="Badalamenti J.P."/>
            <person name="Herman A."/>
            <person name="Mangelson H."/>
            <person name="Liachko I."/>
            <person name="Sullivan S."/>
            <person name="Sone E.D."/>
            <person name="Koren S."/>
            <person name="Silverstein K.A.T."/>
            <person name="Beckman K.B."/>
            <person name="Gohl D.M."/>
        </authorList>
    </citation>
    <scope>NUCLEOTIDE SEQUENCE</scope>
    <source>
        <strain evidence="7">Duluth1</strain>
        <tissue evidence="7">Whole animal</tissue>
    </source>
</reference>
<evidence type="ECO:0000256" key="3">
    <source>
        <dbReference type="ARBA" id="ARBA00022723"/>
    </source>
</evidence>